<keyword evidence="2" id="KW-1185">Reference proteome</keyword>
<name>A0ABT5HSZ1_9CAUL</name>
<dbReference type="InterPro" id="IPR050767">
    <property type="entry name" value="Sel1_AlgK"/>
</dbReference>
<dbReference type="Proteomes" id="UP001214854">
    <property type="component" value="Unassembled WGS sequence"/>
</dbReference>
<reference evidence="1 2" key="1">
    <citation type="submission" date="2023-01" db="EMBL/GenBank/DDBJ databases">
        <title>Novel species of the genus Asticcacaulis isolated from rivers.</title>
        <authorList>
            <person name="Lu H."/>
        </authorList>
    </citation>
    <scope>NUCLEOTIDE SEQUENCE [LARGE SCALE GENOMIC DNA]</scope>
    <source>
        <strain evidence="1 2">BYS171W</strain>
    </source>
</reference>
<gene>
    <name evidence="1" type="ORF">PQU92_07880</name>
</gene>
<dbReference type="Gene3D" id="1.25.40.10">
    <property type="entry name" value="Tetratricopeptide repeat domain"/>
    <property type="match status" value="2"/>
</dbReference>
<protein>
    <submittedName>
        <fullName evidence="1">Tetratricopeptide repeat protein</fullName>
    </submittedName>
</protein>
<accession>A0ABT5HSZ1</accession>
<evidence type="ECO:0000313" key="1">
    <source>
        <dbReference type="EMBL" id="MDC7683192.1"/>
    </source>
</evidence>
<dbReference type="Pfam" id="PF08238">
    <property type="entry name" value="Sel1"/>
    <property type="match status" value="4"/>
</dbReference>
<dbReference type="EMBL" id="JAQQKX010000005">
    <property type="protein sequence ID" value="MDC7683192.1"/>
    <property type="molecule type" value="Genomic_DNA"/>
</dbReference>
<evidence type="ECO:0000313" key="2">
    <source>
        <dbReference type="Proteomes" id="UP001214854"/>
    </source>
</evidence>
<dbReference type="SMART" id="SM00671">
    <property type="entry name" value="SEL1"/>
    <property type="match status" value="4"/>
</dbReference>
<dbReference type="PANTHER" id="PTHR11102:SF160">
    <property type="entry name" value="ERAD-ASSOCIATED E3 UBIQUITIN-PROTEIN LIGASE COMPONENT HRD3"/>
    <property type="match status" value="1"/>
</dbReference>
<sequence length="356" mass="39184">MAQSVVYDGTGSSSGKVMDAEVYAKYQSDIQTRQAEIDKERAKADRLSGSGLFDLGSRLNQGYVDGRPDLKTAYDLYEAAAEKGEVRALSVMCTAYLLGLNRPVNAARAMTYCNKLDVKHPTLIFSVGYDYEYGLSGPKDETAALNEYAAAAQAGSGEAMNRIGLKILAQTDKASQARQWFRNAVRAGSVDAMVNLAKMTEAGQGGFKDPKEAVWLYTNAARLGHKGATDWLTQTQPVDPLHRNQLLAADGWLITQTFTDKNGKREQKFNFNIYESHFVKMAEKNDSEKTATLHCYITAEHVVDVCLTITERPIGHGLAPLLQQILTRPTTVASQDANDDPTAHSVFIFRYSLEAY</sequence>
<dbReference type="PANTHER" id="PTHR11102">
    <property type="entry name" value="SEL-1-LIKE PROTEIN"/>
    <property type="match status" value="1"/>
</dbReference>
<comment type="caution">
    <text evidence="1">The sequence shown here is derived from an EMBL/GenBank/DDBJ whole genome shotgun (WGS) entry which is preliminary data.</text>
</comment>
<dbReference type="InterPro" id="IPR006597">
    <property type="entry name" value="Sel1-like"/>
</dbReference>
<dbReference type="SUPFAM" id="SSF81901">
    <property type="entry name" value="HCP-like"/>
    <property type="match status" value="1"/>
</dbReference>
<proteinExistence type="predicted"/>
<organism evidence="1 2">
    <name type="scientific">Asticcacaulis aquaticus</name>
    <dbReference type="NCBI Taxonomy" id="2984212"/>
    <lineage>
        <taxon>Bacteria</taxon>
        <taxon>Pseudomonadati</taxon>
        <taxon>Pseudomonadota</taxon>
        <taxon>Alphaproteobacteria</taxon>
        <taxon>Caulobacterales</taxon>
        <taxon>Caulobacteraceae</taxon>
        <taxon>Asticcacaulis</taxon>
    </lineage>
</organism>
<dbReference type="RefSeq" id="WP_272747669.1">
    <property type="nucleotide sequence ID" value="NZ_JAQQKX010000005.1"/>
</dbReference>
<dbReference type="InterPro" id="IPR011990">
    <property type="entry name" value="TPR-like_helical_dom_sf"/>
</dbReference>